<proteinExistence type="predicted"/>
<dbReference type="AlphaFoldDB" id="A0A1H3PMP3"/>
<sequence length="254" mass="29396">MKGILPILLFLTVIIGGCTSNDLQSVFPSAESYPKLEKYPFTVETMNTAINQDTEEFSIFFKVTNVSDNAVSPDEFAFQWPEYVFDNAETAYQIVKNKIVDSEKDTSLEENEYAVELSLEPLPNKETKYIQIPFYITPDLYKDGYPFPLTEPETEQLVTGDLRLNNISIENEIIRFVVEDGHPEANYRHIAYMFHITEDKQVVYPLFTRTDSKKDGLHVELEFARKLQLPTTFFVQRTTVSLPNWRYSFQIPVS</sequence>
<name>A0A1H3PMP3_9BACI</name>
<accession>A0A1H3PMP3</accession>
<keyword evidence="2" id="KW-1185">Reference proteome</keyword>
<dbReference type="Proteomes" id="UP000198935">
    <property type="component" value="Unassembled WGS sequence"/>
</dbReference>
<dbReference type="PROSITE" id="PS51257">
    <property type="entry name" value="PROKAR_LIPOPROTEIN"/>
    <property type="match status" value="1"/>
</dbReference>
<dbReference type="OrthoDB" id="2882462at2"/>
<protein>
    <recommendedName>
        <fullName evidence="3">Lipoprotein</fullName>
    </recommendedName>
</protein>
<organism evidence="1 2">
    <name type="scientific">Evansella caseinilytica</name>
    <dbReference type="NCBI Taxonomy" id="1503961"/>
    <lineage>
        <taxon>Bacteria</taxon>
        <taxon>Bacillati</taxon>
        <taxon>Bacillota</taxon>
        <taxon>Bacilli</taxon>
        <taxon>Bacillales</taxon>
        <taxon>Bacillaceae</taxon>
        <taxon>Evansella</taxon>
    </lineage>
</organism>
<evidence type="ECO:0000313" key="2">
    <source>
        <dbReference type="Proteomes" id="UP000198935"/>
    </source>
</evidence>
<gene>
    <name evidence="1" type="ORF">SAMN05421736_105125</name>
</gene>
<evidence type="ECO:0000313" key="1">
    <source>
        <dbReference type="EMBL" id="SDZ02484.1"/>
    </source>
</evidence>
<dbReference type="EMBL" id="FNPI01000005">
    <property type="protein sequence ID" value="SDZ02484.1"/>
    <property type="molecule type" value="Genomic_DNA"/>
</dbReference>
<evidence type="ECO:0008006" key="3">
    <source>
        <dbReference type="Google" id="ProtNLM"/>
    </source>
</evidence>
<reference evidence="2" key="1">
    <citation type="submission" date="2016-10" db="EMBL/GenBank/DDBJ databases">
        <authorList>
            <person name="Varghese N."/>
            <person name="Submissions S."/>
        </authorList>
    </citation>
    <scope>NUCLEOTIDE SEQUENCE [LARGE SCALE GENOMIC DNA]</scope>
    <source>
        <strain evidence="2">SP</strain>
    </source>
</reference>